<sequence>MPQLLQWVDRHGTDLERALPATIALIDELMKLPELARIIPTPGSASARSSASVSGVDQKVLARVRALLAKAESTQFP</sequence>
<protein>
    <submittedName>
        <fullName evidence="1">DUF2786 domain-containing protein</fullName>
    </submittedName>
</protein>
<gene>
    <name evidence="1" type="ORF">FXN61_10825</name>
</gene>
<dbReference type="RefSeq" id="WP_167972860.1">
    <property type="nucleotide sequence ID" value="NZ_VSRL01000029.1"/>
</dbReference>
<organism evidence="1 2">
    <name type="scientific">Lentzea indica</name>
    <dbReference type="NCBI Taxonomy" id="2604800"/>
    <lineage>
        <taxon>Bacteria</taxon>
        <taxon>Bacillati</taxon>
        <taxon>Actinomycetota</taxon>
        <taxon>Actinomycetes</taxon>
        <taxon>Pseudonocardiales</taxon>
        <taxon>Pseudonocardiaceae</taxon>
        <taxon>Lentzea</taxon>
    </lineage>
</organism>
<accession>A0ABX1FFA2</accession>
<comment type="caution">
    <text evidence="1">The sequence shown here is derived from an EMBL/GenBank/DDBJ whole genome shotgun (WGS) entry which is preliminary data.</text>
</comment>
<dbReference type="Proteomes" id="UP001515943">
    <property type="component" value="Unassembled WGS sequence"/>
</dbReference>
<proteinExistence type="predicted"/>
<evidence type="ECO:0000313" key="2">
    <source>
        <dbReference type="Proteomes" id="UP001515943"/>
    </source>
</evidence>
<name>A0ABX1FFA2_9PSEU</name>
<evidence type="ECO:0000313" key="1">
    <source>
        <dbReference type="EMBL" id="NKE57298.1"/>
    </source>
</evidence>
<keyword evidence="2" id="KW-1185">Reference proteome</keyword>
<dbReference type="EMBL" id="VSRL01000029">
    <property type="protein sequence ID" value="NKE57298.1"/>
    <property type="molecule type" value="Genomic_DNA"/>
</dbReference>
<reference evidence="1 2" key="1">
    <citation type="submission" date="2019-08" db="EMBL/GenBank/DDBJ databases">
        <title>Lentzea from Indian Himalayas.</title>
        <authorList>
            <person name="Mandal S."/>
            <person name="Mallick Gupta A."/>
            <person name="Maiti P.K."/>
            <person name="Sarkar J."/>
            <person name="Mandal S."/>
        </authorList>
    </citation>
    <scope>NUCLEOTIDE SEQUENCE [LARGE SCALE GENOMIC DNA]</scope>
    <source>
        <strain evidence="1 2">PSKA42</strain>
    </source>
</reference>